<dbReference type="EMBL" id="LXQA010980250">
    <property type="protein sequence ID" value="MCI79739.1"/>
    <property type="molecule type" value="Genomic_DNA"/>
</dbReference>
<protein>
    <submittedName>
        <fullName evidence="2">Uncharacterized protein</fullName>
    </submittedName>
</protein>
<feature type="region of interest" description="Disordered" evidence="1">
    <location>
        <begin position="1"/>
        <end position="23"/>
    </location>
</feature>
<evidence type="ECO:0000313" key="2">
    <source>
        <dbReference type="EMBL" id="MCI79739.1"/>
    </source>
</evidence>
<evidence type="ECO:0000256" key="1">
    <source>
        <dbReference type="SAM" id="MobiDB-lite"/>
    </source>
</evidence>
<keyword evidence="3" id="KW-1185">Reference proteome</keyword>
<accession>A0A392UXL3</accession>
<organism evidence="2 3">
    <name type="scientific">Trifolium medium</name>
    <dbReference type="NCBI Taxonomy" id="97028"/>
    <lineage>
        <taxon>Eukaryota</taxon>
        <taxon>Viridiplantae</taxon>
        <taxon>Streptophyta</taxon>
        <taxon>Embryophyta</taxon>
        <taxon>Tracheophyta</taxon>
        <taxon>Spermatophyta</taxon>
        <taxon>Magnoliopsida</taxon>
        <taxon>eudicotyledons</taxon>
        <taxon>Gunneridae</taxon>
        <taxon>Pentapetalae</taxon>
        <taxon>rosids</taxon>
        <taxon>fabids</taxon>
        <taxon>Fabales</taxon>
        <taxon>Fabaceae</taxon>
        <taxon>Papilionoideae</taxon>
        <taxon>50 kb inversion clade</taxon>
        <taxon>NPAAA clade</taxon>
        <taxon>Hologalegina</taxon>
        <taxon>IRL clade</taxon>
        <taxon>Trifolieae</taxon>
        <taxon>Trifolium</taxon>
    </lineage>
</organism>
<comment type="caution">
    <text evidence="2">The sequence shown here is derived from an EMBL/GenBank/DDBJ whole genome shotgun (WGS) entry which is preliminary data.</text>
</comment>
<feature type="non-terminal residue" evidence="2">
    <location>
        <position position="1"/>
    </location>
</feature>
<name>A0A392UXL3_9FABA</name>
<dbReference type="AlphaFoldDB" id="A0A392UXL3"/>
<reference evidence="2 3" key="1">
    <citation type="journal article" date="2018" name="Front. Plant Sci.">
        <title>Red Clover (Trifolium pratense) and Zigzag Clover (T. medium) - A Picture of Genomic Similarities and Differences.</title>
        <authorList>
            <person name="Dluhosova J."/>
            <person name="Istvanek J."/>
            <person name="Nedelnik J."/>
            <person name="Repkova J."/>
        </authorList>
    </citation>
    <scope>NUCLEOTIDE SEQUENCE [LARGE SCALE GENOMIC DNA]</scope>
    <source>
        <strain evidence="3">cv. 10/8</strain>
        <tissue evidence="2">Leaf</tissue>
    </source>
</reference>
<sequence>EQESLARAREEGELVGEKSKGKA</sequence>
<dbReference type="Proteomes" id="UP000265520">
    <property type="component" value="Unassembled WGS sequence"/>
</dbReference>
<proteinExistence type="predicted"/>
<evidence type="ECO:0000313" key="3">
    <source>
        <dbReference type="Proteomes" id="UP000265520"/>
    </source>
</evidence>